<dbReference type="SUPFAM" id="SSF52266">
    <property type="entry name" value="SGNH hydrolase"/>
    <property type="match status" value="1"/>
</dbReference>
<protein>
    <recommendedName>
        <fullName evidence="3">SGNH hydrolase-type esterase domain-containing protein</fullName>
    </recommendedName>
</protein>
<gene>
    <name evidence="1" type="ORF">COW36_10725</name>
</gene>
<dbReference type="AlphaFoldDB" id="A0A2M7G4U7"/>
<sequence>MSDLTPTWYFNGQETSKYWNRDKQGQQQTETKVATPQLQELLATVKPDVVVVTMGGNMIASNASQADVTLQVSQIGNAVSASGAELVWVGPPKYDPQKRSPALVEQFYQKLEHIVPEFGSLIDSRKYVETCAGKDGLHYSGKNGERIARQWTQGVFGEIQKLD</sequence>
<evidence type="ECO:0008006" key="3">
    <source>
        <dbReference type="Google" id="ProtNLM"/>
    </source>
</evidence>
<dbReference type="Gene3D" id="3.40.50.1110">
    <property type="entry name" value="SGNH hydrolase"/>
    <property type="match status" value="1"/>
</dbReference>
<evidence type="ECO:0000313" key="2">
    <source>
        <dbReference type="Proteomes" id="UP000231019"/>
    </source>
</evidence>
<comment type="caution">
    <text evidence="1">The sequence shown here is derived from an EMBL/GenBank/DDBJ whole genome shotgun (WGS) entry which is preliminary data.</text>
</comment>
<dbReference type="EMBL" id="PFFQ01000032">
    <property type="protein sequence ID" value="PIW16941.1"/>
    <property type="molecule type" value="Genomic_DNA"/>
</dbReference>
<name>A0A2M7G4U7_9BACT</name>
<reference evidence="1 2" key="1">
    <citation type="submission" date="2017-09" db="EMBL/GenBank/DDBJ databases">
        <title>Depth-based differentiation of microbial function through sediment-hosted aquifers and enrichment of novel symbionts in the deep terrestrial subsurface.</title>
        <authorList>
            <person name="Probst A.J."/>
            <person name="Ladd B."/>
            <person name="Jarett J.K."/>
            <person name="Geller-Mcgrath D.E."/>
            <person name="Sieber C.M."/>
            <person name="Emerson J.B."/>
            <person name="Anantharaman K."/>
            <person name="Thomas B.C."/>
            <person name="Malmstrom R."/>
            <person name="Stieglmeier M."/>
            <person name="Klingl A."/>
            <person name="Woyke T."/>
            <person name="Ryan C.M."/>
            <person name="Banfield J.F."/>
        </authorList>
    </citation>
    <scope>NUCLEOTIDE SEQUENCE [LARGE SCALE GENOMIC DNA]</scope>
    <source>
        <strain evidence="1">CG17_big_fil_post_rev_8_21_14_2_50_48_46</strain>
    </source>
</reference>
<proteinExistence type="predicted"/>
<accession>A0A2M7G4U7</accession>
<dbReference type="InterPro" id="IPR036514">
    <property type="entry name" value="SGNH_hydro_sf"/>
</dbReference>
<evidence type="ECO:0000313" key="1">
    <source>
        <dbReference type="EMBL" id="PIW16941.1"/>
    </source>
</evidence>
<organism evidence="1 2">
    <name type="scientific">bacterium (Candidatus Blackallbacteria) CG17_big_fil_post_rev_8_21_14_2_50_48_46</name>
    <dbReference type="NCBI Taxonomy" id="2014261"/>
    <lineage>
        <taxon>Bacteria</taxon>
        <taxon>Candidatus Blackallbacteria</taxon>
    </lineage>
</organism>
<dbReference type="Proteomes" id="UP000231019">
    <property type="component" value="Unassembled WGS sequence"/>
</dbReference>